<evidence type="ECO:0000313" key="2">
    <source>
        <dbReference type="EMBL" id="EAL73103.1"/>
    </source>
</evidence>
<dbReference type="InParanoid" id="Q55EG5"/>
<dbReference type="VEuPathDB" id="AmoebaDB:DDB_G0269028"/>
<evidence type="ECO:0000313" key="3">
    <source>
        <dbReference type="Proteomes" id="UP000002195"/>
    </source>
</evidence>
<proteinExistence type="predicted"/>
<feature type="chain" id="PRO_5004250334" evidence="1">
    <location>
        <begin position="18"/>
        <end position="52"/>
    </location>
</feature>
<dbReference type="RefSeq" id="XP_647055.1">
    <property type="nucleotide sequence ID" value="XM_641963.1"/>
</dbReference>
<reference evidence="2 3" key="1">
    <citation type="journal article" date="2005" name="Nature">
        <title>The genome of the social amoeba Dictyostelium discoideum.</title>
        <authorList>
            <consortium name="The Dictyostelium discoideum Sequencing Consortium"/>
            <person name="Eichinger L."/>
            <person name="Pachebat J.A."/>
            <person name="Glockner G."/>
            <person name="Rajandream M.A."/>
            <person name="Sucgang R."/>
            <person name="Berriman M."/>
            <person name="Song J."/>
            <person name="Olsen R."/>
            <person name="Szafranski K."/>
            <person name="Xu Q."/>
            <person name="Tunggal B."/>
            <person name="Kummerfeld S."/>
            <person name="Madera M."/>
            <person name="Konfortov B.A."/>
            <person name="Rivero F."/>
            <person name="Bankier A.T."/>
            <person name="Lehmann R."/>
            <person name="Hamlin N."/>
            <person name="Davies R."/>
            <person name="Gaudet P."/>
            <person name="Fey P."/>
            <person name="Pilcher K."/>
            <person name="Chen G."/>
            <person name="Saunders D."/>
            <person name="Sodergren E."/>
            <person name="Davis P."/>
            <person name="Kerhornou A."/>
            <person name="Nie X."/>
            <person name="Hall N."/>
            <person name="Anjard C."/>
            <person name="Hemphill L."/>
            <person name="Bason N."/>
            <person name="Farbrother P."/>
            <person name="Desany B."/>
            <person name="Just E."/>
            <person name="Morio T."/>
            <person name="Rost R."/>
            <person name="Churcher C."/>
            <person name="Cooper J."/>
            <person name="Haydock S."/>
            <person name="van Driessche N."/>
            <person name="Cronin A."/>
            <person name="Goodhead I."/>
            <person name="Muzny D."/>
            <person name="Mourier T."/>
            <person name="Pain A."/>
            <person name="Lu M."/>
            <person name="Harper D."/>
            <person name="Lindsay R."/>
            <person name="Hauser H."/>
            <person name="James K."/>
            <person name="Quiles M."/>
            <person name="Madan Babu M."/>
            <person name="Saito T."/>
            <person name="Buchrieser C."/>
            <person name="Wardroper A."/>
            <person name="Felder M."/>
            <person name="Thangavelu M."/>
            <person name="Johnson D."/>
            <person name="Knights A."/>
            <person name="Loulseged H."/>
            <person name="Mungall K."/>
            <person name="Oliver K."/>
            <person name="Price C."/>
            <person name="Quail M.A."/>
            <person name="Urushihara H."/>
            <person name="Hernandez J."/>
            <person name="Rabbinowitsch E."/>
            <person name="Steffen D."/>
            <person name="Sanders M."/>
            <person name="Ma J."/>
            <person name="Kohara Y."/>
            <person name="Sharp S."/>
            <person name="Simmonds M."/>
            <person name="Spiegler S."/>
            <person name="Tivey A."/>
            <person name="Sugano S."/>
            <person name="White B."/>
            <person name="Walker D."/>
            <person name="Woodward J."/>
            <person name="Winckler T."/>
            <person name="Tanaka Y."/>
            <person name="Shaulsky G."/>
            <person name="Schleicher M."/>
            <person name="Weinstock G."/>
            <person name="Rosenthal A."/>
            <person name="Cox E.C."/>
            <person name="Chisholm R.L."/>
            <person name="Gibbs R."/>
            <person name="Loomis W.F."/>
            <person name="Platzer M."/>
            <person name="Kay R.R."/>
            <person name="Williams J."/>
            <person name="Dear P.H."/>
            <person name="Noegel A.A."/>
            <person name="Barrell B."/>
            <person name="Kuspa A."/>
        </authorList>
    </citation>
    <scope>NUCLEOTIDE SEQUENCE [LARGE SCALE GENOMIC DNA]</scope>
    <source>
        <strain evidence="2 3">AX4</strain>
    </source>
</reference>
<comment type="caution">
    <text evidence="2">The sequence shown here is derived from an EMBL/GenBank/DDBJ whole genome shotgun (WGS) entry which is preliminary data.</text>
</comment>
<dbReference type="PaxDb" id="44689-DDB0202365"/>
<feature type="signal peptide" evidence="1">
    <location>
        <begin position="1"/>
        <end position="17"/>
    </location>
</feature>
<evidence type="ECO:0000256" key="1">
    <source>
        <dbReference type="SAM" id="SignalP"/>
    </source>
</evidence>
<dbReference type="dictyBase" id="DDB_G0269028"/>
<dbReference type="EMBL" id="AAFI02000004">
    <property type="protein sequence ID" value="EAL73103.1"/>
    <property type="molecule type" value="Genomic_DNA"/>
</dbReference>
<sequence>MVMILTLLFLNCEYGDLEIILCRLVLTIFLEYTVTESGDFFLMEMFNNKTNV</sequence>
<dbReference type="AlphaFoldDB" id="Q55EG5"/>
<dbReference type="KEGG" id="ddi:DDB_G0269028"/>
<dbReference type="HOGENOM" id="CLU_3091294_0_0_1"/>
<protein>
    <submittedName>
        <fullName evidence="2">Uncharacterized protein</fullName>
    </submittedName>
</protein>
<dbReference type="Proteomes" id="UP000002195">
    <property type="component" value="Unassembled WGS sequence"/>
</dbReference>
<accession>Q55EG5</accession>
<name>Q55EG5_DICDI</name>
<dbReference type="GeneID" id="8616751"/>
<keyword evidence="1" id="KW-0732">Signal</keyword>
<keyword evidence="3" id="KW-1185">Reference proteome</keyword>
<organism evidence="2 3">
    <name type="scientific">Dictyostelium discoideum</name>
    <name type="common">Social amoeba</name>
    <dbReference type="NCBI Taxonomy" id="44689"/>
    <lineage>
        <taxon>Eukaryota</taxon>
        <taxon>Amoebozoa</taxon>
        <taxon>Evosea</taxon>
        <taxon>Eumycetozoa</taxon>
        <taxon>Dictyostelia</taxon>
        <taxon>Dictyosteliales</taxon>
        <taxon>Dictyosteliaceae</taxon>
        <taxon>Dictyostelium</taxon>
    </lineage>
</organism>
<gene>
    <name evidence="2" type="ORF">DDB_G0269028</name>
</gene>